<organism evidence="9 10">
    <name type="scientific">Microbulbifer echini</name>
    <dbReference type="NCBI Taxonomy" id="1529067"/>
    <lineage>
        <taxon>Bacteria</taxon>
        <taxon>Pseudomonadati</taxon>
        <taxon>Pseudomonadota</taxon>
        <taxon>Gammaproteobacteria</taxon>
        <taxon>Cellvibrionales</taxon>
        <taxon>Microbulbiferaceae</taxon>
        <taxon>Microbulbifer</taxon>
    </lineage>
</organism>
<evidence type="ECO:0000256" key="2">
    <source>
        <dbReference type="ARBA" id="ARBA00008335"/>
    </source>
</evidence>
<feature type="transmembrane region" description="Helical" evidence="7">
    <location>
        <begin position="402"/>
        <end position="422"/>
    </location>
</feature>
<keyword evidence="5 7" id="KW-1133">Transmembrane helix</keyword>
<feature type="transmembrane region" description="Helical" evidence="7">
    <location>
        <begin position="343"/>
        <end position="361"/>
    </location>
</feature>
<proteinExistence type="inferred from homology"/>
<dbReference type="Proteomes" id="UP001569414">
    <property type="component" value="Unassembled WGS sequence"/>
</dbReference>
<dbReference type="InterPro" id="IPR011701">
    <property type="entry name" value="MFS"/>
</dbReference>
<feature type="transmembrane region" description="Helical" evidence="7">
    <location>
        <begin position="179"/>
        <end position="202"/>
    </location>
</feature>
<evidence type="ECO:0000259" key="8">
    <source>
        <dbReference type="PROSITE" id="PS50850"/>
    </source>
</evidence>
<dbReference type="RefSeq" id="WP_299585840.1">
    <property type="nucleotide sequence ID" value="NZ_JBGMEL010000014.1"/>
</dbReference>
<evidence type="ECO:0000256" key="3">
    <source>
        <dbReference type="ARBA" id="ARBA00022448"/>
    </source>
</evidence>
<feature type="transmembrane region" description="Helical" evidence="7">
    <location>
        <begin position="253"/>
        <end position="271"/>
    </location>
</feature>
<feature type="transmembrane region" description="Helical" evidence="7">
    <location>
        <begin position="223"/>
        <end position="241"/>
    </location>
</feature>
<reference evidence="9 10" key="1">
    <citation type="submission" date="2024-08" db="EMBL/GenBank/DDBJ databases">
        <authorList>
            <person name="Ishaq N."/>
        </authorList>
    </citation>
    <scope>NUCLEOTIDE SEQUENCE [LARGE SCALE GENOMIC DNA]</scope>
    <source>
        <strain evidence="9 10">JCM 30400</strain>
    </source>
</reference>
<name>A0ABV4NRK7_9GAMM</name>
<evidence type="ECO:0000256" key="5">
    <source>
        <dbReference type="ARBA" id="ARBA00022989"/>
    </source>
</evidence>
<feature type="transmembrane region" description="Helical" evidence="7">
    <location>
        <begin position="310"/>
        <end position="331"/>
    </location>
</feature>
<evidence type="ECO:0000256" key="6">
    <source>
        <dbReference type="ARBA" id="ARBA00023136"/>
    </source>
</evidence>
<dbReference type="PANTHER" id="PTHR23514:SF3">
    <property type="entry name" value="BYPASS OF STOP CODON PROTEIN 6"/>
    <property type="match status" value="1"/>
</dbReference>
<dbReference type="EMBL" id="JBGMEL010000014">
    <property type="protein sequence ID" value="MFA0791718.1"/>
    <property type="molecule type" value="Genomic_DNA"/>
</dbReference>
<keyword evidence="10" id="KW-1185">Reference proteome</keyword>
<dbReference type="InterPro" id="IPR051788">
    <property type="entry name" value="MFS_Transporter"/>
</dbReference>
<keyword evidence="4 7" id="KW-0812">Transmembrane</keyword>
<feature type="transmembrane region" description="Helical" evidence="7">
    <location>
        <begin position="84"/>
        <end position="102"/>
    </location>
</feature>
<evidence type="ECO:0000256" key="1">
    <source>
        <dbReference type="ARBA" id="ARBA00004127"/>
    </source>
</evidence>
<comment type="similarity">
    <text evidence="2">Belongs to the major facilitator superfamily.</text>
</comment>
<comment type="caution">
    <text evidence="9">The sequence shown here is derived from an EMBL/GenBank/DDBJ whole genome shotgun (WGS) entry which is preliminary data.</text>
</comment>
<gene>
    <name evidence="9" type="ORF">ACCI51_14270</name>
</gene>
<feature type="domain" description="Major facilitator superfamily (MFS) profile" evidence="8">
    <location>
        <begin position="12"/>
        <end position="424"/>
    </location>
</feature>
<sequence>METQTKTLHRNIFLVGNLSIFMIGLGFAVRASIAGNLQSDIYDHIDLANSTAMLGEALGFTFTGFALTLLFGSALVDLVGIKRMLLLSSIGYVMGSLLIITASMVPPGEGVENLVMAGLLLTGLGWGAVEAASNPMVAAVDPENKTHRLNVLHAWWPAGIVVGGLLGLAISALEFPWQLNLIVLALPAVVMAWLVAVTDFPVTERVSSGISYGEMLKEVFKQPMFILLWVCMWLTAATELAPGQWVDLTLSRVVGMKGILILVYVSMLMFVMRHFAGQLAKKLSSVGLLWLSSLLAAVGLYSLGMARTPVTALLAATVWGIGVCYMWPTMLATVSERFVRGGALFLGLLGFAGGMSIQFVLPKLGVIFDNAKIEAAGGLEAFEKLSGDELDAVLATASVESFQSLAVVPLILLPIFAFIWLWDRRQAASKTESVITVGNP</sequence>
<dbReference type="InterPro" id="IPR020846">
    <property type="entry name" value="MFS_dom"/>
</dbReference>
<protein>
    <submittedName>
        <fullName evidence="9">Sugar MFS transporter</fullName>
    </submittedName>
</protein>
<keyword evidence="3" id="KW-0813">Transport</keyword>
<dbReference type="PROSITE" id="PS50850">
    <property type="entry name" value="MFS"/>
    <property type="match status" value="1"/>
</dbReference>
<evidence type="ECO:0000313" key="9">
    <source>
        <dbReference type="EMBL" id="MFA0791718.1"/>
    </source>
</evidence>
<feature type="transmembrane region" description="Helical" evidence="7">
    <location>
        <begin position="154"/>
        <end position="173"/>
    </location>
</feature>
<keyword evidence="6 7" id="KW-0472">Membrane</keyword>
<dbReference type="SUPFAM" id="SSF103473">
    <property type="entry name" value="MFS general substrate transporter"/>
    <property type="match status" value="1"/>
</dbReference>
<comment type="subcellular location">
    <subcellularLocation>
        <location evidence="1">Endomembrane system</location>
        <topology evidence="1">Multi-pass membrane protein</topology>
    </subcellularLocation>
</comment>
<dbReference type="Pfam" id="PF07690">
    <property type="entry name" value="MFS_1"/>
    <property type="match status" value="1"/>
</dbReference>
<dbReference type="PANTHER" id="PTHR23514">
    <property type="entry name" value="BYPASS OF STOP CODON PROTEIN 6"/>
    <property type="match status" value="1"/>
</dbReference>
<evidence type="ECO:0000313" key="10">
    <source>
        <dbReference type="Proteomes" id="UP001569414"/>
    </source>
</evidence>
<dbReference type="InterPro" id="IPR036259">
    <property type="entry name" value="MFS_trans_sf"/>
</dbReference>
<evidence type="ECO:0000256" key="4">
    <source>
        <dbReference type="ARBA" id="ARBA00022692"/>
    </source>
</evidence>
<evidence type="ECO:0000256" key="7">
    <source>
        <dbReference type="SAM" id="Phobius"/>
    </source>
</evidence>
<feature type="transmembrane region" description="Helical" evidence="7">
    <location>
        <begin position="12"/>
        <end position="33"/>
    </location>
</feature>
<feature type="transmembrane region" description="Helical" evidence="7">
    <location>
        <begin position="283"/>
        <end position="304"/>
    </location>
</feature>
<feature type="transmembrane region" description="Helical" evidence="7">
    <location>
        <begin position="53"/>
        <end position="72"/>
    </location>
</feature>
<accession>A0ABV4NRK7</accession>
<dbReference type="Gene3D" id="1.20.1250.20">
    <property type="entry name" value="MFS general substrate transporter like domains"/>
    <property type="match status" value="1"/>
</dbReference>
<feature type="transmembrane region" description="Helical" evidence="7">
    <location>
        <begin position="114"/>
        <end position="133"/>
    </location>
</feature>